<dbReference type="RefSeq" id="WP_257313536.1">
    <property type="nucleotide sequence ID" value="NZ_JANFDG010000004.1"/>
</dbReference>
<dbReference type="Proteomes" id="UP001595377">
    <property type="component" value="Unassembled WGS sequence"/>
</dbReference>
<dbReference type="Pfam" id="PF19786">
    <property type="entry name" value="DUF6270"/>
    <property type="match status" value="1"/>
</dbReference>
<dbReference type="InterPro" id="IPR046237">
    <property type="entry name" value="DUF6270"/>
</dbReference>
<name>A0ABV7DFF6_9HYPH</name>
<keyword evidence="2" id="KW-1185">Reference proteome</keyword>
<organism evidence="1 2">
    <name type="scientific">Shinella pollutisoli</name>
    <dbReference type="NCBI Taxonomy" id="2250594"/>
    <lineage>
        <taxon>Bacteria</taxon>
        <taxon>Pseudomonadati</taxon>
        <taxon>Pseudomonadota</taxon>
        <taxon>Alphaproteobacteria</taxon>
        <taxon>Hyphomicrobiales</taxon>
        <taxon>Rhizobiaceae</taxon>
        <taxon>Shinella</taxon>
    </lineage>
</organism>
<dbReference type="EMBL" id="JBHRSP010000017">
    <property type="protein sequence ID" value="MFC3073660.1"/>
    <property type="molecule type" value="Genomic_DNA"/>
</dbReference>
<proteinExistence type="predicted"/>
<evidence type="ECO:0000313" key="1">
    <source>
        <dbReference type="EMBL" id="MFC3073660.1"/>
    </source>
</evidence>
<evidence type="ECO:0000313" key="2">
    <source>
        <dbReference type="Proteomes" id="UP001595377"/>
    </source>
</evidence>
<comment type="caution">
    <text evidence="1">The sequence shown here is derived from an EMBL/GenBank/DDBJ whole genome shotgun (WGS) entry which is preliminary data.</text>
</comment>
<protein>
    <submittedName>
        <fullName evidence="1">DUF6270 domain-containing protein</fullName>
    </submittedName>
</protein>
<gene>
    <name evidence="1" type="ORF">ACFOHH_11140</name>
</gene>
<accession>A0ABV7DFF6</accession>
<sequence length="236" mass="27053">MLKVSIFGSCVSADAVYGTGIVQLDNYLARSSLGSQVTLPSVREDIIEQIGSPFQRRIVRADMEKALWDMIRGNAFDLLLMDFIDDRFNLLLDKDGSIHTLSNEYASGLRKVEGDWDRERVIPSYSNQKWELWKQGWAKLLDVMSDTGNIGKLVVNQVWYASRDSSGNVLPKAPFEVENGYLRKQYDHILETRPDVRFLTYEPVTLVADTEHKWGISPFHYVPALYEATIRQITMR</sequence>
<reference evidence="2" key="1">
    <citation type="journal article" date="2019" name="Int. J. Syst. Evol. Microbiol.">
        <title>The Global Catalogue of Microorganisms (GCM) 10K type strain sequencing project: providing services to taxonomists for standard genome sequencing and annotation.</title>
        <authorList>
            <consortium name="The Broad Institute Genomics Platform"/>
            <consortium name="The Broad Institute Genome Sequencing Center for Infectious Disease"/>
            <person name="Wu L."/>
            <person name="Ma J."/>
        </authorList>
    </citation>
    <scope>NUCLEOTIDE SEQUENCE [LARGE SCALE GENOMIC DNA]</scope>
    <source>
        <strain evidence="2">KCTC 52677</strain>
    </source>
</reference>